<comment type="caution">
    <text evidence="3">The sequence shown here is derived from an EMBL/GenBank/DDBJ whole genome shotgun (WGS) entry which is preliminary data.</text>
</comment>
<dbReference type="GO" id="GO:0005829">
    <property type="term" value="C:cytosol"/>
    <property type="evidence" value="ECO:0007669"/>
    <property type="project" value="TreeGrafter"/>
</dbReference>
<dbReference type="InterPro" id="IPR027417">
    <property type="entry name" value="P-loop_NTPase"/>
</dbReference>
<feature type="domain" description="Helicase/UvrB N-terminal" evidence="2">
    <location>
        <begin position="19"/>
        <end position="223"/>
    </location>
</feature>
<dbReference type="PANTHER" id="PTHR47396">
    <property type="entry name" value="TYPE I RESTRICTION ENZYME ECOKI R PROTEIN"/>
    <property type="match status" value="1"/>
</dbReference>
<dbReference type="GO" id="GO:0003677">
    <property type="term" value="F:DNA binding"/>
    <property type="evidence" value="ECO:0007669"/>
    <property type="project" value="InterPro"/>
</dbReference>
<organism evidence="3 4">
    <name type="scientific">Corynebacterium freneyi DNF00450</name>
    <dbReference type="NCBI Taxonomy" id="1287475"/>
    <lineage>
        <taxon>Bacteria</taxon>
        <taxon>Bacillati</taxon>
        <taxon>Actinomycetota</taxon>
        <taxon>Actinomycetes</taxon>
        <taxon>Mycobacteriales</taxon>
        <taxon>Corynebacteriaceae</taxon>
        <taxon>Corynebacterium</taxon>
    </lineage>
</organism>
<accession>A0A095Z9V3</accession>
<dbReference type="PANTHER" id="PTHR47396:SF1">
    <property type="entry name" value="ATP-DEPENDENT HELICASE IRC3-RELATED"/>
    <property type="match status" value="1"/>
</dbReference>
<feature type="compositionally biased region" description="Polar residues" evidence="1">
    <location>
        <begin position="453"/>
        <end position="462"/>
    </location>
</feature>
<feature type="compositionally biased region" description="Acidic residues" evidence="1">
    <location>
        <begin position="468"/>
        <end position="477"/>
    </location>
</feature>
<dbReference type="Pfam" id="PF04851">
    <property type="entry name" value="ResIII"/>
    <property type="match status" value="1"/>
</dbReference>
<dbReference type="Gene3D" id="3.40.50.300">
    <property type="entry name" value="P-loop containing nucleotide triphosphate hydrolases"/>
    <property type="match status" value="2"/>
</dbReference>
<dbReference type="RefSeq" id="WP_035123194.1">
    <property type="nucleotide sequence ID" value="NZ_JRNE01000075.1"/>
</dbReference>
<sequence>MPLAIAYDEAVINIVATKFDLRTPNREALDATVRRLADGDYDPQTPLVVNHATGVGKTYVMGALIEYLREMGHRNIMVVTPGLVIQNKTVANFTKSHRKYIGGFDVQPDIITPENQRAWRDARDAGQGSLADTFLGSQIFVFNVQTLLAPKSTTQATTGETLAAKQAKIRKFDENRGNLYAHLQSLDDLVIFADESHLYGKSAKAFSAALTELDPAATIGLTASATADDDVVYRYPLYRAIADKYVKQPVLVYRKNGYKKNADGDERQLRDGLAVLRQKEAAYRRFIQDNPGVKPVKPVMFVTCSDIDHATAVTTLLRGAGYVADTDAVLQVDSKHDDDATREKLDNLDASDSPVRAVVSVSKLREGWDVSNVAVIVTLRASSSEILTQQTMGRGLRLPFGKYTGDPAIDQLDIIAHKSYRDYLKSEDVLKDFGLDDALAPDEALEAVDESGIQVTPGSGESTPDDMSAADDSEPTDQDNATVGNDGGRPAADDDDRTETAPQPPTGTGRPAAGTRELGDDDEIAPPPQEPAPVVIRINSKFANESFLFPSSSMSTHIPAFDLADITDDAVTTAAASVVAGSVKLDRHKIVARDNQITTTSLTRVTGGSDPVTDDHVRAELMKAAQGTRRFTVTAGALRLLDRRIVGPFMDAAMDKGAWTEKALTTARESIAKLITKVADEHDIRAARLEIDIEPRKLPIASEFVLPSTATVAGLLRDTPSAQFNTSTYYGNWDRGLFDRARFDSFSAEYKLAALVDADDEVKWWKRLYREDKAHFAWTPRNTYYPDFVVCDTDGELWIVEGKSNRDANNDEVMQKRAAAEKVMRTLTADDRFDTVRWGYLLATESDIAASDSWDELKQRTGFVQS</sequence>
<dbReference type="eggNOG" id="COG1061">
    <property type="taxonomic scope" value="Bacteria"/>
</dbReference>
<dbReference type="GO" id="GO:0016787">
    <property type="term" value="F:hydrolase activity"/>
    <property type="evidence" value="ECO:0007669"/>
    <property type="project" value="InterPro"/>
</dbReference>
<reference evidence="3 4" key="1">
    <citation type="submission" date="2014-07" db="EMBL/GenBank/DDBJ databases">
        <authorList>
            <person name="McCorrison J."/>
            <person name="Sanka R."/>
            <person name="Torralba M."/>
            <person name="Gillis M."/>
            <person name="Haft D.H."/>
            <person name="Methe B."/>
            <person name="Sutton G."/>
            <person name="Nelson K.E."/>
        </authorList>
    </citation>
    <scope>NUCLEOTIDE SEQUENCE [LARGE SCALE GENOMIC DNA]</scope>
    <source>
        <strain evidence="3 4">DNF00450</strain>
    </source>
</reference>
<gene>
    <name evidence="3" type="ORF">HMPREF1650_10890</name>
</gene>
<dbReference type="SUPFAM" id="SSF52540">
    <property type="entry name" value="P-loop containing nucleoside triphosphate hydrolases"/>
    <property type="match status" value="2"/>
</dbReference>
<dbReference type="AlphaFoldDB" id="A0A095Z9V3"/>
<evidence type="ECO:0000313" key="3">
    <source>
        <dbReference type="EMBL" id="KGF15507.1"/>
    </source>
</evidence>
<evidence type="ECO:0000256" key="1">
    <source>
        <dbReference type="SAM" id="MobiDB-lite"/>
    </source>
</evidence>
<dbReference type="GO" id="GO:0005524">
    <property type="term" value="F:ATP binding"/>
    <property type="evidence" value="ECO:0007669"/>
    <property type="project" value="InterPro"/>
</dbReference>
<dbReference type="InterPro" id="IPR050742">
    <property type="entry name" value="Helicase_Restrict-Modif_Enz"/>
</dbReference>
<feature type="region of interest" description="Disordered" evidence="1">
    <location>
        <begin position="448"/>
        <end position="531"/>
    </location>
</feature>
<evidence type="ECO:0000259" key="2">
    <source>
        <dbReference type="Pfam" id="PF04851"/>
    </source>
</evidence>
<proteinExistence type="predicted"/>
<name>A0A095Z9V3_9CORY</name>
<dbReference type="EMBL" id="JRNE01000075">
    <property type="protein sequence ID" value="KGF15507.1"/>
    <property type="molecule type" value="Genomic_DNA"/>
</dbReference>
<evidence type="ECO:0000313" key="4">
    <source>
        <dbReference type="Proteomes" id="UP000029548"/>
    </source>
</evidence>
<dbReference type="InterPro" id="IPR006935">
    <property type="entry name" value="Helicase/UvrB_N"/>
</dbReference>
<protein>
    <submittedName>
        <fullName evidence="3">DNA restriction-modification system, restriction enzyme</fullName>
    </submittedName>
</protein>
<dbReference type="Proteomes" id="UP000029548">
    <property type="component" value="Unassembled WGS sequence"/>
</dbReference>